<dbReference type="Pfam" id="PF00400">
    <property type="entry name" value="WD40"/>
    <property type="match status" value="4"/>
</dbReference>
<accession>X1YV63</accession>
<dbReference type="HOGENOM" id="CLU_037051_1_0_1"/>
<evidence type="ECO:0000313" key="7">
    <source>
        <dbReference type="Proteomes" id="UP000014760"/>
    </source>
</evidence>
<feature type="repeat" description="WD" evidence="5">
    <location>
        <begin position="141"/>
        <end position="182"/>
    </location>
</feature>
<evidence type="ECO:0000256" key="3">
    <source>
        <dbReference type="ARBA" id="ARBA00022942"/>
    </source>
</evidence>
<dbReference type="PANTHER" id="PTHR19857:SF19">
    <property type="entry name" value="26S PROTEASOME REGULATORY SUBUNIT RPN14"/>
    <property type="match status" value="1"/>
</dbReference>
<dbReference type="InterPro" id="IPR051179">
    <property type="entry name" value="WD_repeat_multifunction"/>
</dbReference>
<dbReference type="PROSITE" id="PS50082">
    <property type="entry name" value="WD_REPEATS_2"/>
    <property type="match status" value="2"/>
</dbReference>
<dbReference type="InterPro" id="IPR019775">
    <property type="entry name" value="WD40_repeat_CS"/>
</dbReference>
<reference evidence="7" key="2">
    <citation type="journal article" date="2013" name="Nature">
        <title>Insights into bilaterian evolution from three spiralian genomes.</title>
        <authorList>
            <person name="Simakov O."/>
            <person name="Marletaz F."/>
            <person name="Cho S.J."/>
            <person name="Edsinger-Gonzales E."/>
            <person name="Havlak P."/>
            <person name="Hellsten U."/>
            <person name="Kuo D.H."/>
            <person name="Larsson T."/>
            <person name="Lv J."/>
            <person name="Arendt D."/>
            <person name="Savage R."/>
            <person name="Osoegawa K."/>
            <person name="de Jong P."/>
            <person name="Grimwood J."/>
            <person name="Chapman J.A."/>
            <person name="Shapiro H."/>
            <person name="Aerts A."/>
            <person name="Otillar R.P."/>
            <person name="Terry A.Y."/>
            <person name="Boore J.L."/>
            <person name="Grigoriev I.V."/>
            <person name="Lindberg D.R."/>
            <person name="Seaver E.C."/>
            <person name="Weisblat D.A."/>
            <person name="Putnam N.H."/>
            <person name="Rokhsar D.S."/>
        </authorList>
    </citation>
    <scope>NUCLEOTIDE SEQUENCE</scope>
    <source>
        <strain evidence="7">I ESC-2004</strain>
    </source>
</reference>
<dbReference type="GO" id="GO:0000502">
    <property type="term" value="C:proteasome complex"/>
    <property type="evidence" value="ECO:0007669"/>
    <property type="project" value="UniProtKB-KW"/>
</dbReference>
<comment type="similarity">
    <text evidence="4">Belongs to the WD repeat PAAF1/RPN14 family.</text>
</comment>
<reference evidence="6" key="3">
    <citation type="submission" date="2015-06" db="UniProtKB">
        <authorList>
            <consortium name="EnsemblMetazoa"/>
        </authorList>
    </citation>
    <scope>IDENTIFICATION</scope>
</reference>
<dbReference type="PROSITE" id="PS00678">
    <property type="entry name" value="WD_REPEATS_1"/>
    <property type="match status" value="1"/>
</dbReference>
<proteinExistence type="inferred from homology"/>
<dbReference type="SUPFAM" id="SSF50978">
    <property type="entry name" value="WD40 repeat-like"/>
    <property type="match status" value="1"/>
</dbReference>
<dbReference type="SMART" id="SM00320">
    <property type="entry name" value="WD40"/>
    <property type="match status" value="6"/>
</dbReference>
<dbReference type="PANTHER" id="PTHR19857">
    <property type="entry name" value="MITOCHONDRIAL DIVISION PROTEIN 1-RELATED"/>
    <property type="match status" value="1"/>
</dbReference>
<keyword evidence="1 5" id="KW-0853">WD repeat</keyword>
<evidence type="ECO:0000256" key="5">
    <source>
        <dbReference type="PROSITE-ProRule" id="PRU00221"/>
    </source>
</evidence>
<dbReference type="Proteomes" id="UP000014760">
    <property type="component" value="Unassembled WGS sequence"/>
</dbReference>
<keyword evidence="2" id="KW-0677">Repeat</keyword>
<dbReference type="InterPro" id="IPR036322">
    <property type="entry name" value="WD40_repeat_dom_sf"/>
</dbReference>
<dbReference type="EnsemblMetazoa" id="CapteT111827">
    <property type="protein sequence ID" value="CapteP111827"/>
    <property type="gene ID" value="CapteG111827"/>
</dbReference>
<dbReference type="Gene3D" id="2.130.10.10">
    <property type="entry name" value="YVTN repeat-like/Quinoprotein amine dehydrogenase"/>
    <property type="match status" value="2"/>
</dbReference>
<evidence type="ECO:0000256" key="1">
    <source>
        <dbReference type="ARBA" id="ARBA00022574"/>
    </source>
</evidence>
<keyword evidence="3" id="KW-0647">Proteasome</keyword>
<dbReference type="OMA" id="CNWNEAL"/>
<keyword evidence="7" id="KW-1185">Reference proteome</keyword>
<evidence type="ECO:0000256" key="2">
    <source>
        <dbReference type="ARBA" id="ARBA00022737"/>
    </source>
</evidence>
<reference evidence="7" key="1">
    <citation type="submission" date="2012-12" db="EMBL/GenBank/DDBJ databases">
        <authorList>
            <person name="Hellsten U."/>
            <person name="Grimwood J."/>
            <person name="Chapman J.A."/>
            <person name="Shapiro H."/>
            <person name="Aerts A."/>
            <person name="Otillar R.P."/>
            <person name="Terry A.Y."/>
            <person name="Boore J.L."/>
            <person name="Simakov O."/>
            <person name="Marletaz F."/>
            <person name="Cho S.-J."/>
            <person name="Edsinger-Gonzales E."/>
            <person name="Havlak P."/>
            <person name="Kuo D.-H."/>
            <person name="Larsson T."/>
            <person name="Lv J."/>
            <person name="Arendt D."/>
            <person name="Savage R."/>
            <person name="Osoegawa K."/>
            <person name="de Jong P."/>
            <person name="Lindberg D.R."/>
            <person name="Seaver E.C."/>
            <person name="Weisblat D.A."/>
            <person name="Putnam N.H."/>
            <person name="Grigoriev I.V."/>
            <person name="Rokhsar D.S."/>
        </authorList>
    </citation>
    <scope>NUCLEOTIDE SEQUENCE</scope>
    <source>
        <strain evidence="7">I ESC-2004</strain>
    </source>
</reference>
<dbReference type="PROSITE" id="PS50294">
    <property type="entry name" value="WD_REPEATS_REGION"/>
    <property type="match status" value="2"/>
</dbReference>
<sequence>MSARENSRLILQSDWQDALREAEGTAWITYKKPGESTSIHGELTCHGLSVDQTPYITPSQGFAVDKVLKVSLLGHRISVSYEDAVTKCSCHFQAPSDVFMNIHQTSVLSMDVSRGGLGVSSDSRGNLSLWTSDNGDVRRRLEGHCGDVYSCRFFPSGLVVLSGGADSQLKVWSAETGKCAVTLTGHQAGIMDTTIVDKGRNVLSASRDGSAKLWDVGQSQCLTTFKEVGGIINSCALDVVTQEIALGKGAGEHSEREVATEGKMLLLGIETGSLQGFGLYSREKIFDLNCHSAVNCCCFVSDNLVCCGTQDGCLYLLDLRNTETPLQVIKESRSAILSLQPCGAGVFVGTGDGSCFLMTGAFQTDLELTGSDCDPIYSIAADGSYIYSACRDKTIRRYSCMKQ</sequence>
<evidence type="ECO:0000313" key="6">
    <source>
        <dbReference type="EnsemblMetazoa" id="CapteP111827"/>
    </source>
</evidence>
<name>X1YV63_CAPTE</name>
<protein>
    <submittedName>
        <fullName evidence="6">Uncharacterized protein</fullName>
    </submittedName>
</protein>
<dbReference type="OrthoDB" id="27537at2759"/>
<organism evidence="6 7">
    <name type="scientific">Capitella teleta</name>
    <name type="common">Polychaete worm</name>
    <dbReference type="NCBI Taxonomy" id="283909"/>
    <lineage>
        <taxon>Eukaryota</taxon>
        <taxon>Metazoa</taxon>
        <taxon>Spiralia</taxon>
        <taxon>Lophotrochozoa</taxon>
        <taxon>Annelida</taxon>
        <taxon>Polychaeta</taxon>
        <taxon>Sedentaria</taxon>
        <taxon>Scolecida</taxon>
        <taxon>Capitellidae</taxon>
        <taxon>Capitella</taxon>
    </lineage>
</organism>
<evidence type="ECO:0000256" key="4">
    <source>
        <dbReference type="ARBA" id="ARBA00038321"/>
    </source>
</evidence>
<feature type="repeat" description="WD" evidence="5">
    <location>
        <begin position="183"/>
        <end position="224"/>
    </location>
</feature>
<dbReference type="InterPro" id="IPR001680">
    <property type="entry name" value="WD40_rpt"/>
</dbReference>
<dbReference type="InterPro" id="IPR015943">
    <property type="entry name" value="WD40/YVTN_repeat-like_dom_sf"/>
</dbReference>
<dbReference type="AlphaFoldDB" id="X1YV63"/>
<dbReference type="EMBL" id="AMQN01000169">
    <property type="status" value="NOT_ANNOTATED_CDS"/>
    <property type="molecule type" value="Genomic_DNA"/>
</dbReference>